<dbReference type="SMART" id="SM00233">
    <property type="entry name" value="PH"/>
    <property type="match status" value="1"/>
</dbReference>
<dbReference type="Proteomes" id="UP001151582">
    <property type="component" value="Unassembled WGS sequence"/>
</dbReference>
<evidence type="ECO:0000259" key="2">
    <source>
        <dbReference type="PROSITE" id="PS50003"/>
    </source>
</evidence>
<dbReference type="Pfam" id="PF16652">
    <property type="entry name" value="PH_13"/>
    <property type="match status" value="1"/>
</dbReference>
<gene>
    <name evidence="4" type="ORF">H4R34_002182</name>
</gene>
<dbReference type="EMBL" id="JANBQB010000136">
    <property type="protein sequence ID" value="KAJ1981146.1"/>
    <property type="molecule type" value="Genomic_DNA"/>
</dbReference>
<accession>A0A9W8B381</accession>
<dbReference type="PROSITE" id="PS50010">
    <property type="entry name" value="DH_2"/>
    <property type="match status" value="1"/>
</dbReference>
<feature type="region of interest" description="Disordered" evidence="1">
    <location>
        <begin position="1137"/>
        <end position="1208"/>
    </location>
</feature>
<feature type="compositionally biased region" description="Low complexity" evidence="1">
    <location>
        <begin position="187"/>
        <end position="211"/>
    </location>
</feature>
<feature type="compositionally biased region" description="Low complexity" evidence="1">
    <location>
        <begin position="647"/>
        <end position="658"/>
    </location>
</feature>
<feature type="compositionally biased region" description="Polar residues" evidence="1">
    <location>
        <begin position="700"/>
        <end position="732"/>
    </location>
</feature>
<dbReference type="SUPFAM" id="SSF50729">
    <property type="entry name" value="PH domain-like"/>
    <property type="match status" value="1"/>
</dbReference>
<feature type="region of interest" description="Disordered" evidence="1">
    <location>
        <begin position="39"/>
        <end position="58"/>
    </location>
</feature>
<dbReference type="SUPFAM" id="SSF48065">
    <property type="entry name" value="DBL homology domain (DH-domain)"/>
    <property type="match status" value="1"/>
</dbReference>
<dbReference type="Gene3D" id="2.60.40.150">
    <property type="entry name" value="C2 domain"/>
    <property type="match status" value="1"/>
</dbReference>
<organism evidence="4 5">
    <name type="scientific">Dimargaris verticillata</name>
    <dbReference type="NCBI Taxonomy" id="2761393"/>
    <lineage>
        <taxon>Eukaryota</taxon>
        <taxon>Fungi</taxon>
        <taxon>Fungi incertae sedis</taxon>
        <taxon>Zoopagomycota</taxon>
        <taxon>Kickxellomycotina</taxon>
        <taxon>Dimargaritomycetes</taxon>
        <taxon>Dimargaritales</taxon>
        <taxon>Dimargaritaceae</taxon>
        <taxon>Dimargaris</taxon>
    </lineage>
</organism>
<evidence type="ECO:0000313" key="4">
    <source>
        <dbReference type="EMBL" id="KAJ1981146.1"/>
    </source>
</evidence>
<dbReference type="InterPro" id="IPR001849">
    <property type="entry name" value="PH_domain"/>
</dbReference>
<feature type="region of interest" description="Disordered" evidence="1">
    <location>
        <begin position="853"/>
        <end position="874"/>
    </location>
</feature>
<dbReference type="GO" id="GO:0005737">
    <property type="term" value="C:cytoplasm"/>
    <property type="evidence" value="ECO:0007669"/>
    <property type="project" value="TreeGrafter"/>
</dbReference>
<evidence type="ECO:0000313" key="5">
    <source>
        <dbReference type="Proteomes" id="UP001151582"/>
    </source>
</evidence>
<feature type="compositionally biased region" description="Low complexity" evidence="1">
    <location>
        <begin position="864"/>
        <end position="874"/>
    </location>
</feature>
<dbReference type="CDD" id="cd00160">
    <property type="entry name" value="RhoGEF"/>
    <property type="match status" value="1"/>
</dbReference>
<sequence length="1490" mass="161991">MWSSNDGLFGSDVQTRVTPFGILSPTVTAAARDLHGAAAGLKPSASRPPCESALRTPTTTSAATTDSLAACSQDPLNFSFNLAFDPLWTNDSTVLLAHPPMALVPPLHSTVCPSASLSLTPPASPSTVQSSSPSLAPSLWLDRRGHHLSVASSPTELSRSVPDLHTPHRPYAHLTLPNASTQELGQPTTPLADSPSSPSSLSSTASTSPRVSTHEADSASLLPPLTRTDSAMRHRSNSHLDPEASNAQSLPLVPVLKRSVSTENLGPTVASIVATDLGTSPTDIRRLASVRRESRRDRAVQELIDTERVYLQKLSVLLEVFYLPLRSLLTTHELQRLFGNLEALITCSTQLLSLLEAQQEEEFVKNIPMRVGEIFMSLAEAFECYGDYSPHYSNATQFLAARRREDDQVDQLLQKAGQNPRCGRLDLASFLLEPVQRLPRYAMLLQQIVHFTKPNHPDHFQLRLAADMMRDVGEKVNEMTRVQLDRDKCQEIADSVDFSGFNLTWDTHFEHPLLGRRHFVCEGNLVKWRGNRRLTFYLFNDVVLLVKTSRVSLSKQHRELYRKPWRTNQIMVRPVEPKPYMPDPKCFFEIVDIAAPETILFQAPDRSLARKWMADIATTCQTHYRVEAQAKRESKQMAKRLTEVRSRPSTSSSVDTLSSATVSNRSSVLYVTTKTPTCITTKVVSPTSSRLPTRSPSLLQSESQASPTATWAGRSSHSSNTLPDTKPTGNRRNSIVSFFTEAFATTGSTSSSSSPSSASFANTPQPVPKTPTTSPPHTAAESPAATTAPPLASQNTLLLSGVTPPSRPMSLVSDLDASFVTAYCHQDWMNTLEQEATAPPLGEVQAITNANPRRQSMPAPLPPSHSQQASSTAHSALYHIPPRSDSLAPTELARHYDRLRPGPAPNPRSAHLPSPAMFVPAPISLRRSHSPQQRSTLPTPIVTGLSTTPSTIRQPPTPTKNPGHRLPLQSISITSPAMNQSLRLDTQLRGSSSPISSAATSPTSLLTPATAPLIRPLSRPLVDDNPVGRAATTTHAPPPNLARAATLKKYSTMLLAAAHSRGTLRVVVLEAESLMSLDPERQRSDLSIGSSNDWDDPTGTSMMAIPPRSAHVIRTRASSISHLNPYCNVVLRMQNKDPEAPGVSTDDPTSETTSLSTNSSGKGSTSASGRRKSSWFTSTSASNSSRRRSPGNGSTDTNGGEDGPRWYHSTRLSSLMGNATFSSKRSTARARDCRRSIDVVTKPLTSGVNVSPATMGHMAARARTRRPLTLLPLADASAPASPDPLKHQLQQQEQRTRTVYRTRHPKWHEAMVFCLTRDSNPHFQQHQADNRARLNAIYHPGRPVERTKTKASSSALGSSSRPSMTSQSSSVSTLSAPQSAASLKASQSLGCTEFIAPSRETLRKLGTAPKLVITVMSEDPQSDADEYLGMAELELTSSLLDALKNNDDDEAAESAGGINQPAGAHGVIRLRLKDAPRAFILVQLSYHPWY</sequence>
<dbReference type="SUPFAM" id="SSF49562">
    <property type="entry name" value="C2 domain (Calcium/lipid-binding domain, CaLB)"/>
    <property type="match status" value="1"/>
</dbReference>
<feature type="compositionally biased region" description="Low complexity" evidence="1">
    <location>
        <begin position="683"/>
        <end position="699"/>
    </location>
</feature>
<feature type="compositionally biased region" description="Basic and acidic residues" evidence="1">
    <location>
        <begin position="629"/>
        <end position="646"/>
    </location>
</feature>
<dbReference type="Pfam" id="PF00621">
    <property type="entry name" value="RhoGEF"/>
    <property type="match status" value="1"/>
</dbReference>
<dbReference type="Gene3D" id="2.30.29.30">
    <property type="entry name" value="Pleckstrin-homology domain (PH domain)/Phosphotyrosine-binding domain (PTB)"/>
    <property type="match status" value="1"/>
</dbReference>
<feature type="region of interest" description="Disordered" evidence="1">
    <location>
        <begin position="1079"/>
        <end position="1103"/>
    </location>
</feature>
<keyword evidence="5" id="KW-1185">Reference proteome</keyword>
<feature type="compositionally biased region" description="Low complexity" evidence="1">
    <location>
        <begin position="1174"/>
        <end position="1195"/>
    </location>
</feature>
<name>A0A9W8B381_9FUNG</name>
<dbReference type="GO" id="GO:0005085">
    <property type="term" value="F:guanyl-nucleotide exchange factor activity"/>
    <property type="evidence" value="ECO:0007669"/>
    <property type="project" value="InterPro"/>
</dbReference>
<feature type="region of interest" description="Disordered" evidence="1">
    <location>
        <begin position="683"/>
        <end position="732"/>
    </location>
</feature>
<dbReference type="PROSITE" id="PS50003">
    <property type="entry name" value="PH_DOMAIN"/>
    <property type="match status" value="1"/>
</dbReference>
<dbReference type="InterPro" id="IPR035892">
    <property type="entry name" value="C2_domain_sf"/>
</dbReference>
<feature type="compositionally biased region" description="Polar residues" evidence="1">
    <location>
        <begin position="930"/>
        <end position="954"/>
    </location>
</feature>
<feature type="region of interest" description="Disordered" evidence="1">
    <location>
        <begin position="927"/>
        <end position="968"/>
    </location>
</feature>
<dbReference type="OrthoDB" id="1716625at2759"/>
<evidence type="ECO:0000259" key="3">
    <source>
        <dbReference type="PROSITE" id="PS50010"/>
    </source>
</evidence>
<reference evidence="4" key="1">
    <citation type="submission" date="2022-07" db="EMBL/GenBank/DDBJ databases">
        <title>Phylogenomic reconstructions and comparative analyses of Kickxellomycotina fungi.</title>
        <authorList>
            <person name="Reynolds N.K."/>
            <person name="Stajich J.E."/>
            <person name="Barry K."/>
            <person name="Grigoriev I.V."/>
            <person name="Crous P."/>
            <person name="Smith M.E."/>
        </authorList>
    </citation>
    <scope>NUCLEOTIDE SEQUENCE</scope>
    <source>
        <strain evidence="4">RSA 567</strain>
    </source>
</reference>
<feature type="compositionally biased region" description="Low complexity" evidence="1">
    <location>
        <begin position="1352"/>
        <end position="1373"/>
    </location>
</feature>
<feature type="region of interest" description="Disordered" evidence="1">
    <location>
        <begin position="897"/>
        <end position="916"/>
    </location>
</feature>
<dbReference type="InterPro" id="IPR035899">
    <property type="entry name" value="DBL_dom_sf"/>
</dbReference>
<protein>
    <recommendedName>
        <fullName evidence="6">DH domain-containing protein</fullName>
    </recommendedName>
</protein>
<feature type="region of interest" description="Disordered" evidence="1">
    <location>
        <begin position="1340"/>
        <end position="1373"/>
    </location>
</feature>
<feature type="compositionally biased region" description="Low complexity" evidence="1">
    <location>
        <begin position="1150"/>
        <end position="1160"/>
    </location>
</feature>
<feature type="region of interest" description="Disordered" evidence="1">
    <location>
        <begin position="1277"/>
        <end position="1297"/>
    </location>
</feature>
<dbReference type="PANTHER" id="PTHR12673">
    <property type="entry name" value="FACIOGENITAL DYSPLASIA PROTEIN"/>
    <property type="match status" value="1"/>
</dbReference>
<feature type="region of interest" description="Disordered" evidence="1">
    <location>
        <begin position="151"/>
        <end position="225"/>
    </location>
</feature>
<feature type="region of interest" description="Disordered" evidence="1">
    <location>
        <begin position="746"/>
        <end position="788"/>
    </location>
</feature>
<dbReference type="InterPro" id="IPR000008">
    <property type="entry name" value="C2_dom"/>
</dbReference>
<proteinExistence type="predicted"/>
<feature type="domain" description="PH" evidence="2">
    <location>
        <begin position="518"/>
        <end position="621"/>
    </location>
</feature>
<dbReference type="SMART" id="SM00325">
    <property type="entry name" value="RhoGEF"/>
    <property type="match status" value="1"/>
</dbReference>
<evidence type="ECO:0000256" key="1">
    <source>
        <dbReference type="SAM" id="MobiDB-lite"/>
    </source>
</evidence>
<feature type="domain" description="DH" evidence="3">
    <location>
        <begin position="295"/>
        <end position="479"/>
    </location>
</feature>
<feature type="compositionally biased region" description="Polar residues" evidence="1">
    <location>
        <begin position="1288"/>
        <end position="1297"/>
    </location>
</feature>
<dbReference type="Gene3D" id="1.20.900.10">
    <property type="entry name" value="Dbl homology (DH) domain"/>
    <property type="match status" value="1"/>
</dbReference>
<feature type="compositionally biased region" description="Polar residues" evidence="1">
    <location>
        <begin position="177"/>
        <end position="186"/>
    </location>
</feature>
<feature type="region of interest" description="Disordered" evidence="1">
    <location>
        <begin position="629"/>
        <end position="658"/>
    </location>
</feature>
<comment type="caution">
    <text evidence="4">The sequence shown here is derived from an EMBL/GenBank/DDBJ whole genome shotgun (WGS) entry which is preliminary data.</text>
</comment>
<dbReference type="InterPro" id="IPR051092">
    <property type="entry name" value="FYVE_RhoGEF_PH"/>
</dbReference>
<dbReference type="Pfam" id="PF00168">
    <property type="entry name" value="C2"/>
    <property type="match status" value="1"/>
</dbReference>
<dbReference type="InterPro" id="IPR011993">
    <property type="entry name" value="PH-like_dom_sf"/>
</dbReference>
<dbReference type="PANTHER" id="PTHR12673:SF159">
    <property type="entry name" value="LD03170P"/>
    <property type="match status" value="1"/>
</dbReference>
<dbReference type="InterPro" id="IPR000219">
    <property type="entry name" value="DH_dom"/>
</dbReference>
<evidence type="ECO:0008006" key="6">
    <source>
        <dbReference type="Google" id="ProtNLM"/>
    </source>
</evidence>